<dbReference type="AlphaFoldDB" id="M2B9B0"/>
<protein>
    <submittedName>
        <fullName evidence="2">GCN5-related N-acetyltransferase</fullName>
    </submittedName>
</protein>
<comment type="caution">
    <text evidence="2">The sequence shown here is derived from an EMBL/GenBank/DDBJ whole genome shotgun (WGS) entry which is preliminary data.</text>
</comment>
<dbReference type="Pfam" id="PF00583">
    <property type="entry name" value="Acetyltransf_1"/>
    <property type="match status" value="1"/>
</dbReference>
<accession>M2B9B0</accession>
<dbReference type="PANTHER" id="PTHR43233:SF1">
    <property type="entry name" value="FAMILY N-ACETYLTRANSFERASE, PUTATIVE (AFU_ORTHOLOGUE AFUA_6G03350)-RELATED"/>
    <property type="match status" value="1"/>
</dbReference>
<sequence>MLFIVHGERCGPFANPNSTMAIRYHTDVKLDSDEFIDLLKRSTLAERRPVEDESRIKEMLAHADVLVTAHWIDDSAAVDPKVTGRLVGVSRAITDYAYCTYLSDLAVDSDYQGRGIGRELIRLTHEVAGHQTRLILLSAPAAESYYPHVGMQPHHSCWMIPPSDEG</sequence>
<dbReference type="CDD" id="cd04301">
    <property type="entry name" value="NAT_SF"/>
    <property type="match status" value="1"/>
</dbReference>
<evidence type="ECO:0000313" key="3">
    <source>
        <dbReference type="Proteomes" id="UP000011529"/>
    </source>
</evidence>
<proteinExistence type="predicted"/>
<dbReference type="EMBL" id="ANMO01000028">
    <property type="protein sequence ID" value="EMB18754.1"/>
    <property type="molecule type" value="Genomic_DNA"/>
</dbReference>
<feature type="domain" description="N-acetyltransferase" evidence="1">
    <location>
        <begin position="20"/>
        <end position="166"/>
    </location>
</feature>
<dbReference type="InterPro" id="IPR053144">
    <property type="entry name" value="Acetyltransferase_Butenolide"/>
</dbReference>
<organism evidence="2 3">
    <name type="scientific">Rhodopirellula europaea 6C</name>
    <dbReference type="NCBI Taxonomy" id="1263867"/>
    <lineage>
        <taxon>Bacteria</taxon>
        <taxon>Pseudomonadati</taxon>
        <taxon>Planctomycetota</taxon>
        <taxon>Planctomycetia</taxon>
        <taxon>Pirellulales</taxon>
        <taxon>Pirellulaceae</taxon>
        <taxon>Rhodopirellula</taxon>
    </lineage>
</organism>
<dbReference type="SUPFAM" id="SSF55729">
    <property type="entry name" value="Acyl-CoA N-acyltransferases (Nat)"/>
    <property type="match status" value="1"/>
</dbReference>
<gene>
    <name evidence="2" type="ORF">RE6C_00550</name>
</gene>
<dbReference type="PANTHER" id="PTHR43233">
    <property type="entry name" value="FAMILY N-ACETYLTRANSFERASE, PUTATIVE (AFU_ORTHOLOGUE AFUA_6G03350)-RELATED"/>
    <property type="match status" value="1"/>
</dbReference>
<dbReference type="PATRIC" id="fig|1263867.3.peg.593"/>
<dbReference type="InterPro" id="IPR016181">
    <property type="entry name" value="Acyl_CoA_acyltransferase"/>
</dbReference>
<evidence type="ECO:0000259" key="1">
    <source>
        <dbReference type="PROSITE" id="PS51186"/>
    </source>
</evidence>
<dbReference type="GO" id="GO:0016747">
    <property type="term" value="F:acyltransferase activity, transferring groups other than amino-acyl groups"/>
    <property type="evidence" value="ECO:0007669"/>
    <property type="project" value="InterPro"/>
</dbReference>
<keyword evidence="2" id="KW-0808">Transferase</keyword>
<name>M2B9B0_9BACT</name>
<reference evidence="2" key="2">
    <citation type="journal article" date="2013" name="Mar. Genomics">
        <title>Expression of sulfatases in Rhodopirellula baltica and the diversity of sulfatases in the genus Rhodopirellula.</title>
        <authorList>
            <person name="Wegner C.E."/>
            <person name="Richter-Heitmann T."/>
            <person name="Klindworth A."/>
            <person name="Klockow C."/>
            <person name="Richter M."/>
            <person name="Achstetter T."/>
            <person name="Glockner F.O."/>
            <person name="Harder J."/>
        </authorList>
    </citation>
    <scope>NUCLEOTIDE SEQUENCE [LARGE SCALE GENOMIC DNA]</scope>
    <source>
        <strain evidence="2">6C</strain>
    </source>
</reference>
<dbReference type="Proteomes" id="UP000011529">
    <property type="component" value="Unassembled WGS sequence"/>
</dbReference>
<reference evidence="2" key="1">
    <citation type="submission" date="2012-11" db="EMBL/GenBank/DDBJ databases">
        <title>Permanent draft genomes of Rhodopirellula europaea strain SH398 and 6C.</title>
        <authorList>
            <person name="Richter M."/>
            <person name="Richter-Heitmann T."/>
            <person name="Frank C."/>
            <person name="Harder J."/>
            <person name="Glockner F.O."/>
        </authorList>
    </citation>
    <scope>NUCLEOTIDE SEQUENCE</scope>
    <source>
        <strain evidence="2">6C</strain>
    </source>
</reference>
<dbReference type="Gene3D" id="3.40.630.30">
    <property type="match status" value="1"/>
</dbReference>
<keyword evidence="3" id="KW-1185">Reference proteome</keyword>
<evidence type="ECO:0000313" key="2">
    <source>
        <dbReference type="EMBL" id="EMB18754.1"/>
    </source>
</evidence>
<dbReference type="PROSITE" id="PS51186">
    <property type="entry name" value="GNAT"/>
    <property type="match status" value="1"/>
</dbReference>
<dbReference type="InterPro" id="IPR000182">
    <property type="entry name" value="GNAT_dom"/>
</dbReference>